<dbReference type="InterPro" id="IPR008854">
    <property type="entry name" value="TPMT"/>
</dbReference>
<name>A0A1W6MG36_9FLAO</name>
<keyword evidence="3 5" id="KW-0808">Transferase</keyword>
<dbReference type="InterPro" id="IPR029063">
    <property type="entry name" value="SAM-dependent_MTases_sf"/>
</dbReference>
<dbReference type="RefSeq" id="WP_085765373.1">
    <property type="nucleotide sequence ID" value="NZ_CP019344.1"/>
</dbReference>
<dbReference type="EMBL" id="CP019344">
    <property type="protein sequence ID" value="ARN76571.1"/>
    <property type="molecule type" value="Genomic_DNA"/>
</dbReference>
<evidence type="ECO:0000256" key="2">
    <source>
        <dbReference type="ARBA" id="ARBA00022603"/>
    </source>
</evidence>
<keyword evidence="2 5" id="KW-0489">Methyltransferase</keyword>
<dbReference type="CDD" id="cd02440">
    <property type="entry name" value="AdoMet_MTases"/>
    <property type="match status" value="1"/>
</dbReference>
<dbReference type="PROSITE" id="PS51585">
    <property type="entry name" value="SAM_MT_TPMT"/>
    <property type="match status" value="1"/>
</dbReference>
<dbReference type="GO" id="GO:0032259">
    <property type="term" value="P:methylation"/>
    <property type="evidence" value="ECO:0007669"/>
    <property type="project" value="UniProtKB-KW"/>
</dbReference>
<sequence>MILDKHYWTQRYQQDDTPWQLSHASAPLKHVISQIEDKNCSILIPGAGNSRDASYLLQQGFTNVHILDFAEPALESLQQQIESDEITLHLEDFFDHEGSYDFILEQTFFCALESRFRESYPKKCHDLLKSDGAIKGVLFQFESDRTEPPYGGNAEEYRRLFSPFFEIKSMENCEISEPDRRGRELLIHFLKK</sequence>
<dbReference type="GO" id="GO:0008757">
    <property type="term" value="F:S-adenosylmethionine-dependent methyltransferase activity"/>
    <property type="evidence" value="ECO:0007669"/>
    <property type="project" value="InterPro"/>
</dbReference>
<dbReference type="PANTHER" id="PTHR32183:SF6">
    <property type="entry name" value="CYSTEINE SULFINATE DESULFINASE_CYSTEINE DESULFURASE AND RELATED ENZYMES"/>
    <property type="match status" value="1"/>
</dbReference>
<evidence type="ECO:0000313" key="5">
    <source>
        <dbReference type="EMBL" id="ARN76571.1"/>
    </source>
</evidence>
<organism evidence="5 6">
    <name type="scientific">Nonlabens spongiae</name>
    <dbReference type="NCBI Taxonomy" id="331648"/>
    <lineage>
        <taxon>Bacteria</taxon>
        <taxon>Pseudomonadati</taxon>
        <taxon>Bacteroidota</taxon>
        <taxon>Flavobacteriia</taxon>
        <taxon>Flavobacteriales</taxon>
        <taxon>Flavobacteriaceae</taxon>
        <taxon>Nonlabens</taxon>
    </lineage>
</organism>
<protein>
    <submittedName>
        <fullName evidence="5">SAM-dependent methyltransferase</fullName>
    </submittedName>
</protein>
<accession>A0A1W6MG36</accession>
<dbReference type="STRING" id="331648.BST97_00325"/>
<evidence type="ECO:0000313" key="6">
    <source>
        <dbReference type="Proteomes" id="UP000193431"/>
    </source>
</evidence>
<keyword evidence="6" id="KW-1185">Reference proteome</keyword>
<proteinExistence type="predicted"/>
<keyword evidence="1" id="KW-0597">Phosphoprotein</keyword>
<dbReference type="PANTHER" id="PTHR32183">
    <property type="match status" value="1"/>
</dbReference>
<gene>
    <name evidence="5" type="ORF">BST97_00325</name>
</gene>
<dbReference type="Pfam" id="PF05724">
    <property type="entry name" value="TPMT"/>
    <property type="match status" value="1"/>
</dbReference>
<evidence type="ECO:0000256" key="4">
    <source>
        <dbReference type="ARBA" id="ARBA00022691"/>
    </source>
</evidence>
<dbReference type="SUPFAM" id="SSF53335">
    <property type="entry name" value="S-adenosyl-L-methionine-dependent methyltransferases"/>
    <property type="match status" value="1"/>
</dbReference>
<dbReference type="AlphaFoldDB" id="A0A1W6MG36"/>
<dbReference type="OrthoDB" id="9778208at2"/>
<dbReference type="Proteomes" id="UP000193431">
    <property type="component" value="Chromosome"/>
</dbReference>
<evidence type="ECO:0000256" key="1">
    <source>
        <dbReference type="ARBA" id="ARBA00022553"/>
    </source>
</evidence>
<dbReference type="Gene3D" id="3.40.50.150">
    <property type="entry name" value="Vaccinia Virus protein VP39"/>
    <property type="match status" value="1"/>
</dbReference>
<keyword evidence="4" id="KW-0949">S-adenosyl-L-methionine</keyword>
<evidence type="ECO:0000256" key="3">
    <source>
        <dbReference type="ARBA" id="ARBA00022679"/>
    </source>
</evidence>
<reference evidence="5 6" key="1">
    <citation type="submission" date="2016-11" db="EMBL/GenBank/DDBJ databases">
        <title>Trade-off between light-utilization and light-protection in marine flavobacteria.</title>
        <authorList>
            <person name="Kumagai Y."/>
        </authorList>
    </citation>
    <scope>NUCLEOTIDE SEQUENCE [LARGE SCALE GENOMIC DNA]</scope>
    <source>
        <strain evidence="5 6">JCM 13191</strain>
    </source>
</reference>